<protein>
    <submittedName>
        <fullName evidence="6">Type I restriction modification DNA specificity domain protein</fullName>
    </submittedName>
</protein>
<keyword evidence="3" id="KW-0238">DNA-binding</keyword>
<dbReference type="AlphaFoldDB" id="U7VE28"/>
<keyword evidence="4" id="KW-0175">Coiled coil</keyword>
<evidence type="ECO:0000256" key="3">
    <source>
        <dbReference type="ARBA" id="ARBA00023125"/>
    </source>
</evidence>
<dbReference type="HOGENOM" id="CLU_021095_0_1_0"/>
<feature type="coiled-coil region" evidence="4">
    <location>
        <begin position="383"/>
        <end position="417"/>
    </location>
</feature>
<dbReference type="GO" id="GO:0009307">
    <property type="term" value="P:DNA restriction-modification system"/>
    <property type="evidence" value="ECO:0007669"/>
    <property type="project" value="UniProtKB-KW"/>
</dbReference>
<evidence type="ECO:0000259" key="5">
    <source>
        <dbReference type="Pfam" id="PF01420"/>
    </source>
</evidence>
<dbReference type="GO" id="GO:0003677">
    <property type="term" value="F:DNA binding"/>
    <property type="evidence" value="ECO:0007669"/>
    <property type="project" value="UniProtKB-KW"/>
</dbReference>
<comment type="similarity">
    <text evidence="1">Belongs to the type-I restriction system S methylase family.</text>
</comment>
<dbReference type="Gene3D" id="3.90.220.20">
    <property type="entry name" value="DNA methylase specificity domains"/>
    <property type="match status" value="2"/>
</dbReference>
<feature type="domain" description="Type I restriction modification DNA specificity" evidence="5">
    <location>
        <begin position="17"/>
        <end position="193"/>
    </location>
</feature>
<feature type="domain" description="Type I restriction modification DNA specificity" evidence="5">
    <location>
        <begin position="225"/>
        <end position="401"/>
    </location>
</feature>
<dbReference type="EMBL" id="AXZF01000015">
    <property type="protein sequence ID" value="ERT69736.1"/>
    <property type="molecule type" value="Genomic_DNA"/>
</dbReference>
<dbReference type="STRING" id="1319815.HMPREF0202_00428"/>
<dbReference type="PATRIC" id="fig|1319815.3.peg.412"/>
<keyword evidence="2" id="KW-0680">Restriction system</keyword>
<dbReference type="SUPFAM" id="SSF116734">
    <property type="entry name" value="DNA methylase specificity domain"/>
    <property type="match status" value="2"/>
</dbReference>
<dbReference type="eggNOG" id="COG0732">
    <property type="taxonomic scope" value="Bacteria"/>
</dbReference>
<name>U7VE28_9FUSO</name>
<keyword evidence="7" id="KW-1185">Reference proteome</keyword>
<gene>
    <name evidence="6" type="ORF">HMPREF0202_00428</name>
</gene>
<proteinExistence type="inferred from homology"/>
<sequence length="418" mass="48356">MKEIKPGYKETPIGILPRDWDVKRLGELLEFKNGINASKEQYGSGIKFINVLDILNNEYITFDKVVGKVNINQETLDKYDVNYGDILFQRSSETREEVGTASVYLDNNPNVTFGGFVIRGKKISDYFPIFLNKVLKNSAVRNQITSKAGGSTRYNVSQEILEGVLIPIPPKEEQEKIAQILMTWDEAIEKQEELIEQEKEFKKGMMQKIFSQKLRFKDENGNDYSEWEEKKLGETISFIVDNRGKTPPFQENGIPLIEVNSIGKKKIDYNIIKKYVSEEVYNNWFRKYLKKNDILFSTVGATGLCSIYDETIKSIIAQNIVGLRFEFQNHIFIFYLLTFEENNVKFKKIQMGAVQPSLKVTQMTEIKFLFPPLPEQEKIANFLSTIDEKIEVLEKKLEELKEQKKGLMQKLLTGEVRV</sequence>
<accession>U7VE28</accession>
<dbReference type="Pfam" id="PF01420">
    <property type="entry name" value="Methylase_S"/>
    <property type="match status" value="2"/>
</dbReference>
<reference evidence="6 7" key="1">
    <citation type="submission" date="2013-08" db="EMBL/GenBank/DDBJ databases">
        <authorList>
            <person name="Weinstock G."/>
            <person name="Sodergren E."/>
            <person name="Wylie T."/>
            <person name="Fulton L."/>
            <person name="Fulton R."/>
            <person name="Fronick C."/>
            <person name="O'Laughlin M."/>
            <person name="Godfrey J."/>
            <person name="Miner T."/>
            <person name="Herter B."/>
            <person name="Appelbaum E."/>
            <person name="Cordes M."/>
            <person name="Lek S."/>
            <person name="Wollam A."/>
            <person name="Pepin K.H."/>
            <person name="Palsikar V.B."/>
            <person name="Mitreva M."/>
            <person name="Wilson R.K."/>
        </authorList>
    </citation>
    <scope>NUCLEOTIDE SEQUENCE [LARGE SCALE GENOMIC DNA]</scope>
    <source>
        <strain evidence="6 7">ATCC BAA-474</strain>
    </source>
</reference>
<evidence type="ECO:0000313" key="6">
    <source>
        <dbReference type="EMBL" id="ERT69736.1"/>
    </source>
</evidence>
<dbReference type="Proteomes" id="UP000017081">
    <property type="component" value="Unassembled WGS sequence"/>
</dbReference>
<evidence type="ECO:0000256" key="2">
    <source>
        <dbReference type="ARBA" id="ARBA00022747"/>
    </source>
</evidence>
<dbReference type="InterPro" id="IPR044946">
    <property type="entry name" value="Restrct_endonuc_typeI_TRD_sf"/>
</dbReference>
<evidence type="ECO:0000256" key="1">
    <source>
        <dbReference type="ARBA" id="ARBA00010923"/>
    </source>
</evidence>
<dbReference type="PANTHER" id="PTHR30408">
    <property type="entry name" value="TYPE-1 RESTRICTION ENZYME ECOKI SPECIFICITY PROTEIN"/>
    <property type="match status" value="1"/>
</dbReference>
<dbReference type="Gene3D" id="1.10.287.1120">
    <property type="entry name" value="Bipartite methylase S protein"/>
    <property type="match status" value="1"/>
</dbReference>
<comment type="caution">
    <text evidence="6">The sequence shown here is derived from an EMBL/GenBank/DDBJ whole genome shotgun (WGS) entry which is preliminary data.</text>
</comment>
<dbReference type="PANTHER" id="PTHR30408:SF12">
    <property type="entry name" value="TYPE I RESTRICTION ENZYME MJAVIII SPECIFICITY SUBUNIT"/>
    <property type="match status" value="1"/>
</dbReference>
<dbReference type="CDD" id="cd17517">
    <property type="entry name" value="RMtype1_S_EcoKI_StySPI-TRD2-CR2_like"/>
    <property type="match status" value="1"/>
</dbReference>
<evidence type="ECO:0000256" key="4">
    <source>
        <dbReference type="SAM" id="Coils"/>
    </source>
</evidence>
<dbReference type="InterPro" id="IPR000055">
    <property type="entry name" value="Restrct_endonuc_typeI_TRD"/>
</dbReference>
<evidence type="ECO:0000313" key="7">
    <source>
        <dbReference type="Proteomes" id="UP000017081"/>
    </source>
</evidence>
<organism evidence="6 7">
    <name type="scientific">Cetobacterium somerae ATCC BAA-474</name>
    <dbReference type="NCBI Taxonomy" id="1319815"/>
    <lineage>
        <taxon>Bacteria</taxon>
        <taxon>Fusobacteriati</taxon>
        <taxon>Fusobacteriota</taxon>
        <taxon>Fusobacteriia</taxon>
        <taxon>Fusobacteriales</taxon>
        <taxon>Fusobacteriaceae</taxon>
        <taxon>Cetobacterium</taxon>
    </lineage>
</organism>
<dbReference type="InterPro" id="IPR052021">
    <property type="entry name" value="Type-I_RS_S_subunit"/>
</dbReference>
<dbReference type="RefSeq" id="WP_023049976.1">
    <property type="nucleotide sequence ID" value="NZ_CP173065.2"/>
</dbReference>